<dbReference type="PANTHER" id="PTHR46796">
    <property type="entry name" value="HTH-TYPE TRANSCRIPTIONAL ACTIVATOR RHAS-RELATED"/>
    <property type="match status" value="1"/>
</dbReference>
<dbReference type="RefSeq" id="WP_147825380.1">
    <property type="nucleotide sequence ID" value="NZ_BAAARG010000001.1"/>
</dbReference>
<keyword evidence="1" id="KW-0805">Transcription regulation</keyword>
<evidence type="ECO:0000259" key="4">
    <source>
        <dbReference type="PROSITE" id="PS01124"/>
    </source>
</evidence>
<keyword evidence="6" id="KW-1185">Reference proteome</keyword>
<protein>
    <submittedName>
        <fullName evidence="5">AraC family transcriptional regulator</fullName>
    </submittedName>
</protein>
<dbReference type="OrthoDB" id="2559672at2"/>
<dbReference type="Proteomes" id="UP000321196">
    <property type="component" value="Unassembled WGS sequence"/>
</dbReference>
<proteinExistence type="predicted"/>
<organism evidence="5 6">
    <name type="scientific">Microbacterium mitrae</name>
    <dbReference type="NCBI Taxonomy" id="664640"/>
    <lineage>
        <taxon>Bacteria</taxon>
        <taxon>Bacillati</taxon>
        <taxon>Actinomycetota</taxon>
        <taxon>Actinomycetes</taxon>
        <taxon>Micrococcales</taxon>
        <taxon>Microbacteriaceae</taxon>
        <taxon>Microbacterium</taxon>
    </lineage>
</organism>
<sequence>MLESSRGVLYPSRLPSFHRLAPPPEVAHLVTWFWIPQWQLPPDESSRQDIVAYPALNLVVDPTQVTLAGATTRASHRELRGHGWAVGALLRPAAVAAFVDAPAGLVDTELVMDAPDLHVAIAAAMVPEFDHDHATTAAVSNLVAADQARRDHAVAKFSAWLLTRVGSPPAADLHANGLTEIFMGDDFAHSVAEAAERLAVSSRTLQRIAHRYVGLPPAAMIRRRRLQEAADRVRCDPTLDLAALANELGYADHAHLTRDFTLVLGMAPTTYRKSSR</sequence>
<dbReference type="InterPro" id="IPR046532">
    <property type="entry name" value="DUF6597"/>
</dbReference>
<dbReference type="GO" id="GO:0003700">
    <property type="term" value="F:DNA-binding transcription factor activity"/>
    <property type="evidence" value="ECO:0007669"/>
    <property type="project" value="InterPro"/>
</dbReference>
<accession>A0A5C8HRC3</accession>
<reference evidence="5 6" key="1">
    <citation type="submission" date="2019-08" db="EMBL/GenBank/DDBJ databases">
        <authorList>
            <person name="Dong K."/>
        </authorList>
    </citation>
    <scope>NUCLEOTIDE SEQUENCE [LARGE SCALE GENOMIC DNA]</scope>
    <source>
        <strain evidence="5 6">M4-8</strain>
    </source>
</reference>
<evidence type="ECO:0000313" key="5">
    <source>
        <dbReference type="EMBL" id="TXK06575.1"/>
    </source>
</evidence>
<dbReference type="InterPro" id="IPR018060">
    <property type="entry name" value="HTH_AraC"/>
</dbReference>
<dbReference type="PROSITE" id="PS01124">
    <property type="entry name" value="HTH_ARAC_FAMILY_2"/>
    <property type="match status" value="1"/>
</dbReference>
<dbReference type="EMBL" id="VRSW01000001">
    <property type="protein sequence ID" value="TXK06575.1"/>
    <property type="molecule type" value="Genomic_DNA"/>
</dbReference>
<evidence type="ECO:0000256" key="1">
    <source>
        <dbReference type="ARBA" id="ARBA00023015"/>
    </source>
</evidence>
<dbReference type="GO" id="GO:0043565">
    <property type="term" value="F:sequence-specific DNA binding"/>
    <property type="evidence" value="ECO:0007669"/>
    <property type="project" value="InterPro"/>
</dbReference>
<evidence type="ECO:0000256" key="3">
    <source>
        <dbReference type="ARBA" id="ARBA00023163"/>
    </source>
</evidence>
<evidence type="ECO:0000256" key="2">
    <source>
        <dbReference type="ARBA" id="ARBA00023125"/>
    </source>
</evidence>
<gene>
    <name evidence="5" type="ORF">FVP60_06430</name>
</gene>
<dbReference type="InterPro" id="IPR018062">
    <property type="entry name" value="HTH_AraC-typ_CS"/>
</dbReference>
<keyword evidence="2" id="KW-0238">DNA-binding</keyword>
<dbReference type="InterPro" id="IPR050204">
    <property type="entry name" value="AraC_XylS_family_regulators"/>
</dbReference>
<evidence type="ECO:0000313" key="6">
    <source>
        <dbReference type="Proteomes" id="UP000321196"/>
    </source>
</evidence>
<dbReference type="SUPFAM" id="SSF46689">
    <property type="entry name" value="Homeodomain-like"/>
    <property type="match status" value="1"/>
</dbReference>
<dbReference type="AlphaFoldDB" id="A0A5C8HRC3"/>
<dbReference type="Gene3D" id="1.10.10.60">
    <property type="entry name" value="Homeodomain-like"/>
    <property type="match status" value="1"/>
</dbReference>
<dbReference type="SMART" id="SM00342">
    <property type="entry name" value="HTH_ARAC"/>
    <property type="match status" value="1"/>
</dbReference>
<feature type="domain" description="HTH araC/xylS-type" evidence="4">
    <location>
        <begin position="190"/>
        <end position="274"/>
    </location>
</feature>
<dbReference type="InterPro" id="IPR009057">
    <property type="entry name" value="Homeodomain-like_sf"/>
</dbReference>
<dbReference type="Pfam" id="PF12833">
    <property type="entry name" value="HTH_18"/>
    <property type="match status" value="1"/>
</dbReference>
<name>A0A5C8HRC3_9MICO</name>
<dbReference type="PROSITE" id="PS00041">
    <property type="entry name" value="HTH_ARAC_FAMILY_1"/>
    <property type="match status" value="1"/>
</dbReference>
<dbReference type="Pfam" id="PF20240">
    <property type="entry name" value="DUF6597"/>
    <property type="match status" value="1"/>
</dbReference>
<keyword evidence="3" id="KW-0804">Transcription</keyword>
<comment type="caution">
    <text evidence="5">The sequence shown here is derived from an EMBL/GenBank/DDBJ whole genome shotgun (WGS) entry which is preliminary data.</text>
</comment>